<organism evidence="3 4">
    <name type="scientific">Vibrio furnissii</name>
    <dbReference type="NCBI Taxonomy" id="29494"/>
    <lineage>
        <taxon>Bacteria</taxon>
        <taxon>Pseudomonadati</taxon>
        <taxon>Pseudomonadota</taxon>
        <taxon>Gammaproteobacteria</taxon>
        <taxon>Vibrionales</taxon>
        <taxon>Vibrionaceae</taxon>
        <taxon>Vibrio</taxon>
    </lineage>
</organism>
<evidence type="ECO:0000313" key="4">
    <source>
        <dbReference type="Proteomes" id="UP000051221"/>
    </source>
</evidence>
<dbReference type="EMBL" id="LKHS01000014">
    <property type="protein sequence ID" value="KQH84961.1"/>
    <property type="molecule type" value="Genomic_DNA"/>
</dbReference>
<dbReference type="Proteomes" id="UP000051221">
    <property type="component" value="Unassembled WGS sequence"/>
</dbReference>
<dbReference type="AlphaFoldDB" id="A0A0Q2MA84"/>
<protein>
    <recommendedName>
        <fullName evidence="2">UPF0231 protein AMR76_15490</fullName>
    </recommendedName>
</protein>
<dbReference type="OMA" id="FSMDHEA"/>
<proteinExistence type="inferred from homology"/>
<evidence type="ECO:0000256" key="2">
    <source>
        <dbReference type="HAMAP-Rule" id="MF_01053"/>
    </source>
</evidence>
<evidence type="ECO:0000313" key="3">
    <source>
        <dbReference type="EMBL" id="KQH84961.1"/>
    </source>
</evidence>
<dbReference type="FunCoup" id="A0A0Q2MA84">
    <property type="interactions" value="147"/>
</dbReference>
<dbReference type="InterPro" id="IPR008249">
    <property type="entry name" value="UPF0231"/>
</dbReference>
<comment type="similarity">
    <text evidence="1 2">Belongs to the UPF0231 family.</text>
</comment>
<dbReference type="InParanoid" id="A0A0Q2MA84"/>
<name>A0A0Q2MA84_VIBFU</name>
<reference evidence="3 4" key="1">
    <citation type="submission" date="2015-08" db="EMBL/GenBank/DDBJ databases">
        <title>Antibacterial properties of a collection of Vibrionaceae strains.</title>
        <authorList>
            <person name="Giubergia S."/>
        </authorList>
    </citation>
    <scope>NUCLEOTIDE SEQUENCE [LARGE SCALE GENOMIC DNA]</scope>
    <source>
        <strain evidence="3 4">S0821</strain>
    </source>
</reference>
<evidence type="ECO:0000256" key="1">
    <source>
        <dbReference type="ARBA" id="ARBA00005367"/>
    </source>
</evidence>
<dbReference type="Pfam" id="PF06062">
    <property type="entry name" value="UPF0231"/>
    <property type="match status" value="1"/>
</dbReference>
<comment type="caution">
    <text evidence="3">The sequence shown here is derived from an EMBL/GenBank/DDBJ whole genome shotgun (WGS) entry which is preliminary data.</text>
</comment>
<dbReference type="RefSeq" id="WP_004729027.1">
    <property type="nucleotide sequence ID" value="NZ_CABLCD010000020.1"/>
</dbReference>
<keyword evidence="4" id="KW-1185">Reference proteome</keyword>
<dbReference type="HAMAP" id="MF_01053">
    <property type="entry name" value="UPF0231"/>
    <property type="match status" value="1"/>
</dbReference>
<accession>A0A0Q2MA84</accession>
<sequence length="123" mass="14334">MEFEFTKNTLLGEYYVTCSMEHQIVARWLQEEIAQDRTKIEHVLALLEKAHQCPAQEWSYPGREISLMICGDEVTVQDNALNYGHDIELESEFELYDSESVAQCGLEDFESLLMQWQDFLAGY</sequence>
<dbReference type="PIRSF" id="PIRSF006287">
    <property type="entry name" value="UCP006287"/>
    <property type="match status" value="1"/>
</dbReference>
<dbReference type="GeneID" id="50536564"/>
<gene>
    <name evidence="3" type="ORF">AMR76_15490</name>
</gene>